<keyword evidence="1" id="KW-0175">Coiled coil</keyword>
<dbReference type="Proteomes" id="UP000321820">
    <property type="component" value="Chromosome"/>
</dbReference>
<dbReference type="Pfam" id="PF06580">
    <property type="entry name" value="His_kinase"/>
    <property type="match status" value="1"/>
</dbReference>
<keyword evidence="5" id="KW-1185">Reference proteome</keyword>
<feature type="transmembrane region" description="Helical" evidence="2">
    <location>
        <begin position="96"/>
        <end position="117"/>
    </location>
</feature>
<name>A0A5B9E2S6_9BACT</name>
<gene>
    <name evidence="4" type="ORF">FTW19_00475</name>
</gene>
<evidence type="ECO:0000313" key="5">
    <source>
        <dbReference type="Proteomes" id="UP000321820"/>
    </source>
</evidence>
<keyword evidence="2" id="KW-0812">Transmembrane</keyword>
<dbReference type="PANTHER" id="PTHR34220">
    <property type="entry name" value="SENSOR HISTIDINE KINASE YPDA"/>
    <property type="match status" value="1"/>
</dbReference>
<dbReference type="InterPro" id="IPR050640">
    <property type="entry name" value="Bact_2-comp_sensor_kinase"/>
</dbReference>
<dbReference type="SUPFAM" id="SSF55874">
    <property type="entry name" value="ATPase domain of HSP90 chaperone/DNA topoisomerase II/histidine kinase"/>
    <property type="match status" value="1"/>
</dbReference>
<feature type="domain" description="Signal transduction histidine kinase internal region" evidence="3">
    <location>
        <begin position="178"/>
        <end position="257"/>
    </location>
</feature>
<evidence type="ECO:0000313" key="4">
    <source>
        <dbReference type="EMBL" id="QEE26612.1"/>
    </source>
</evidence>
<dbReference type="OrthoDB" id="105609at2"/>
<proteinExistence type="predicted"/>
<dbReference type="EMBL" id="CP042806">
    <property type="protein sequence ID" value="QEE26612.1"/>
    <property type="molecule type" value="Genomic_DNA"/>
</dbReference>
<evidence type="ECO:0000256" key="2">
    <source>
        <dbReference type="SAM" id="Phobius"/>
    </source>
</evidence>
<dbReference type="GO" id="GO:0000155">
    <property type="term" value="F:phosphorelay sensor kinase activity"/>
    <property type="evidence" value="ECO:0007669"/>
    <property type="project" value="InterPro"/>
</dbReference>
<evidence type="ECO:0000259" key="3">
    <source>
        <dbReference type="Pfam" id="PF06580"/>
    </source>
</evidence>
<keyword evidence="2" id="KW-1133">Transmembrane helix</keyword>
<dbReference type="GO" id="GO:0016020">
    <property type="term" value="C:membrane"/>
    <property type="evidence" value="ECO:0007669"/>
    <property type="project" value="InterPro"/>
</dbReference>
<dbReference type="AlphaFoldDB" id="A0A5B9E2S6"/>
<reference evidence="4 5" key="1">
    <citation type="submission" date="2019-08" db="EMBL/GenBank/DDBJ databases">
        <title>Complete genome sequence of Terriglobus albidus strain ORNL.</title>
        <authorList>
            <person name="Podar M."/>
        </authorList>
    </citation>
    <scope>NUCLEOTIDE SEQUENCE [LARGE SCALE GENOMIC DNA]</scope>
    <source>
        <strain evidence="4 5">ORNL</strain>
    </source>
</reference>
<feature type="transmembrane region" description="Helical" evidence="2">
    <location>
        <begin position="137"/>
        <end position="158"/>
    </location>
</feature>
<accession>A0A5B9E2S6</accession>
<keyword evidence="2" id="KW-0472">Membrane</keyword>
<feature type="transmembrane region" description="Helical" evidence="2">
    <location>
        <begin position="24"/>
        <end position="46"/>
    </location>
</feature>
<dbReference type="Gene3D" id="3.30.565.10">
    <property type="entry name" value="Histidine kinase-like ATPase, C-terminal domain"/>
    <property type="match status" value="1"/>
</dbReference>
<dbReference type="InterPro" id="IPR010559">
    <property type="entry name" value="Sig_transdc_His_kin_internal"/>
</dbReference>
<sequence>MPWRASTASWRSSLAVPRSLTRRYLWLQFGGWGILCLILFSIALVYLQYSHHTLTRKLFGQVALSYGLYLIYGIVASHLLHLGLRRWITLPLRAMLPRLVPLLLGAAALMNVFMIVINDRLLHITLGKVNRGIAASLYVNNSIMLFGWVIVYALIHTVRERRRDEARRLELELAAQEAQYRSLSARVNPHFLFNALNTIRALMYEDRAQADLALTRLASLLRAGLRGEERREIPLKDELAVVDDYLQLEQMRFEHRLRVRCEITDEARRALIPPMAIQHLVENAVKHGIARIERGGEIILRSSIADSTLQIVVTNPLPAAISTATEVSGTGLENSRQRLRLLYGTDAGLHLRLDDSIATATLTLPLKEEETDHARTSD</sequence>
<organism evidence="4 5">
    <name type="scientific">Terriglobus albidus</name>
    <dbReference type="NCBI Taxonomy" id="1592106"/>
    <lineage>
        <taxon>Bacteria</taxon>
        <taxon>Pseudomonadati</taxon>
        <taxon>Acidobacteriota</taxon>
        <taxon>Terriglobia</taxon>
        <taxon>Terriglobales</taxon>
        <taxon>Acidobacteriaceae</taxon>
        <taxon>Terriglobus</taxon>
    </lineage>
</organism>
<feature type="coiled-coil region" evidence="1">
    <location>
        <begin position="159"/>
        <end position="186"/>
    </location>
</feature>
<protein>
    <recommendedName>
        <fullName evidence="3">Signal transduction histidine kinase internal region domain-containing protein</fullName>
    </recommendedName>
</protein>
<feature type="transmembrane region" description="Helical" evidence="2">
    <location>
        <begin position="66"/>
        <end position="84"/>
    </location>
</feature>
<dbReference type="KEGG" id="talb:FTW19_00475"/>
<dbReference type="PANTHER" id="PTHR34220:SF7">
    <property type="entry name" value="SENSOR HISTIDINE KINASE YPDA"/>
    <property type="match status" value="1"/>
</dbReference>
<evidence type="ECO:0000256" key="1">
    <source>
        <dbReference type="SAM" id="Coils"/>
    </source>
</evidence>
<dbReference type="InterPro" id="IPR036890">
    <property type="entry name" value="HATPase_C_sf"/>
</dbReference>